<reference evidence="3 4" key="1">
    <citation type="submission" date="2018-08" db="EMBL/GenBank/DDBJ databases">
        <title>Sequencing the genomes of 1000 actinobacteria strains.</title>
        <authorList>
            <person name="Klenk H.-P."/>
        </authorList>
    </citation>
    <scope>NUCLEOTIDE SEQUENCE [LARGE SCALE GENOMIC DNA]</scope>
    <source>
        <strain evidence="3 4">DSM 22967</strain>
    </source>
</reference>
<evidence type="ECO:0008006" key="5">
    <source>
        <dbReference type="Google" id="ProtNLM"/>
    </source>
</evidence>
<dbReference type="AlphaFoldDB" id="A0A3D9UMH0"/>
<proteinExistence type="predicted"/>
<gene>
    <name evidence="3" type="ORF">DFJ65_0114</name>
</gene>
<evidence type="ECO:0000259" key="1">
    <source>
        <dbReference type="Pfam" id="PF09983"/>
    </source>
</evidence>
<organism evidence="3 4">
    <name type="scientific">Calidifontibacter indicus</name>
    <dbReference type="NCBI Taxonomy" id="419650"/>
    <lineage>
        <taxon>Bacteria</taxon>
        <taxon>Bacillati</taxon>
        <taxon>Actinomycetota</taxon>
        <taxon>Actinomycetes</taxon>
        <taxon>Micrococcales</taxon>
        <taxon>Dermacoccaceae</taxon>
        <taxon>Calidifontibacter</taxon>
    </lineage>
</organism>
<dbReference type="InterPro" id="IPR024534">
    <property type="entry name" value="JetD_C"/>
</dbReference>
<dbReference type="Pfam" id="PF09983">
    <property type="entry name" value="JetD_C"/>
    <property type="match status" value="1"/>
</dbReference>
<evidence type="ECO:0000259" key="2">
    <source>
        <dbReference type="Pfam" id="PF11795"/>
    </source>
</evidence>
<dbReference type="Proteomes" id="UP000256253">
    <property type="component" value="Unassembled WGS sequence"/>
</dbReference>
<dbReference type="EMBL" id="QTUA01000001">
    <property type="protein sequence ID" value="REF29180.1"/>
    <property type="molecule type" value="Genomic_DNA"/>
</dbReference>
<keyword evidence="4" id="KW-1185">Reference proteome</keyword>
<dbReference type="InterPro" id="IPR014544">
    <property type="entry name" value="UCP028408"/>
</dbReference>
<dbReference type="OrthoDB" id="322908at2"/>
<feature type="domain" description="Wadjet protein JetD C-terminal" evidence="1">
    <location>
        <begin position="204"/>
        <end position="379"/>
    </location>
</feature>
<protein>
    <recommendedName>
        <fullName evidence="5">Wadjet protein JetD C-terminal domain-containing protein</fullName>
    </recommendedName>
</protein>
<comment type="caution">
    <text evidence="3">The sequence shown here is derived from an EMBL/GenBank/DDBJ whole genome shotgun (WGS) entry which is preliminary data.</text>
</comment>
<evidence type="ECO:0000313" key="4">
    <source>
        <dbReference type="Proteomes" id="UP000256253"/>
    </source>
</evidence>
<evidence type="ECO:0000313" key="3">
    <source>
        <dbReference type="EMBL" id="REF29180.1"/>
    </source>
</evidence>
<dbReference type="Pfam" id="PF11795">
    <property type="entry name" value="DUF3322"/>
    <property type="match status" value="1"/>
</dbReference>
<name>A0A3D9UMH0_9MICO</name>
<dbReference type="RefSeq" id="WP_115921326.1">
    <property type="nucleotide sequence ID" value="NZ_QTUA01000001.1"/>
</dbReference>
<accession>A0A3D9UMH0</accession>
<dbReference type="InterPro" id="IPR024537">
    <property type="entry name" value="DUF3322"/>
</dbReference>
<dbReference type="PIRSF" id="PIRSF028408">
    <property type="entry name" value="UCP028408"/>
    <property type="match status" value="1"/>
</dbReference>
<feature type="domain" description="DUF3322" evidence="2">
    <location>
        <begin position="8"/>
        <end position="190"/>
    </location>
</feature>
<sequence>MSTPWTEPADITRKVRRSWDSGALLQAYAEDRPFVPIEVPIRGPRPSQIGDDLGAVRDWVGRLDAGRRDDSRYCLDWADVGGRSIGRNRLPSRARVTSWDQAWALLGVAAQVRRYDAALREVEGAAAVRDWVVNHPLRTLEIASDLRGIVAAYEWLAAQRGSGRYLREISAPGVDTKFAERHRGVLAQILGVAGTSLGFLRGLGLATKPEFVRLRPASTLGLPAQLTELALRSEELARLSLAPRRAIVVENEISYLSVDVPPDGIVLWGKGFDVDLVGRLPWLAEADIDYWGDIDTHGFAILDRLRAWLPQTRSVLMDRETLLHHRDRWVSEERPTSAALARLTLAEGQLYAALVSDDLGNRVRLEQERIDWHWVERALRDRG</sequence>